<dbReference type="Proteomes" id="UP000066284">
    <property type="component" value="Chromosome 1"/>
</dbReference>
<accession>A0A0S4KQ88</accession>
<name>A0A0S4KQ88_9BACT</name>
<reference evidence="4" key="1">
    <citation type="submission" date="2015-09" db="EMBL/GenBank/DDBJ databases">
        <authorList>
            <person name="Daims H."/>
        </authorList>
    </citation>
    <scope>NUCLEOTIDE SEQUENCE [LARGE SCALE GENOMIC DNA]</scope>
</reference>
<evidence type="ECO:0000313" key="3">
    <source>
        <dbReference type="EMBL" id="CUQ65497.1"/>
    </source>
</evidence>
<proteinExistence type="predicted"/>
<dbReference type="RefSeq" id="WP_062482848.1">
    <property type="nucleotide sequence ID" value="NZ_LN885086.1"/>
</dbReference>
<evidence type="ECO:0008006" key="5">
    <source>
        <dbReference type="Google" id="ProtNLM"/>
    </source>
</evidence>
<evidence type="ECO:0000256" key="1">
    <source>
        <dbReference type="SAM" id="MobiDB-lite"/>
    </source>
</evidence>
<dbReference type="KEGG" id="nio:NITINOP_0521"/>
<protein>
    <recommendedName>
        <fullName evidence="5">Copper chaperone PCu(A)C</fullName>
    </recommendedName>
</protein>
<keyword evidence="4" id="KW-1185">Reference proteome</keyword>
<evidence type="ECO:0000256" key="2">
    <source>
        <dbReference type="SAM" id="SignalP"/>
    </source>
</evidence>
<evidence type="ECO:0000313" key="4">
    <source>
        <dbReference type="Proteomes" id="UP000066284"/>
    </source>
</evidence>
<feature type="signal peptide" evidence="2">
    <location>
        <begin position="1"/>
        <end position="22"/>
    </location>
</feature>
<keyword evidence="2" id="KW-0732">Signal</keyword>
<feature type="chain" id="PRO_5006623538" description="Copper chaperone PCu(A)C" evidence="2">
    <location>
        <begin position="23"/>
        <end position="162"/>
    </location>
</feature>
<feature type="region of interest" description="Disordered" evidence="1">
    <location>
        <begin position="135"/>
        <end position="162"/>
    </location>
</feature>
<dbReference type="AlphaFoldDB" id="A0A0S4KQ88"/>
<dbReference type="STRING" id="1715989.NITINOP_0521"/>
<dbReference type="OrthoDB" id="9799434at2"/>
<dbReference type="EMBL" id="LN885086">
    <property type="protein sequence ID" value="CUQ65497.1"/>
    <property type="molecule type" value="Genomic_DNA"/>
</dbReference>
<sequence>MKRTMTGLVAAMALAVTVPGWAHTDEYFEFVDAPHGGQLRMTGPFHLELVAKEGNLTVYVTDHADNRISVEGGLAKATIETGGTRTQVHLHPIGNNVLKGSGSFVLTPETVVIVFLKLPNQDGYAARFMPLKPKTAFTGQQPKGGASSSDEEHHHHHHPPKR</sequence>
<organism evidence="3 4">
    <name type="scientific">Candidatus Nitrospira inopinata</name>
    <dbReference type="NCBI Taxonomy" id="1715989"/>
    <lineage>
        <taxon>Bacteria</taxon>
        <taxon>Pseudomonadati</taxon>
        <taxon>Nitrospirota</taxon>
        <taxon>Nitrospiria</taxon>
        <taxon>Nitrospirales</taxon>
        <taxon>Nitrospiraceae</taxon>
        <taxon>Nitrospira</taxon>
    </lineage>
</organism>
<gene>
    <name evidence="3" type="ORF">NITINOP_0521</name>
</gene>